<evidence type="ECO:0000313" key="1">
    <source>
        <dbReference type="Proteomes" id="UP000095286"/>
    </source>
</evidence>
<name>A0AC35TMS9_9BILA</name>
<accession>A0AC35TMS9</accession>
<sequence>MNIVFLYFYLILFAYSILGKKTSFIKKKGRSSFGALKKNETTFEIFKLEFAELVDKKLEPSIVGNSSNVFIDSDYTFNLENTNYDWDTQSKKPEEGYIACLAKYKDIQQYSTSNTSNPIFNSHSADQIWASILNENRIKPVKIIWNCKSQKEACCQMGCCDTIDEVPKTLELNSSSTQKYILSILLTFVIFLYFFMI</sequence>
<reference evidence="2" key="1">
    <citation type="submission" date="2016-11" db="UniProtKB">
        <authorList>
            <consortium name="WormBaseParasite"/>
        </authorList>
    </citation>
    <scope>IDENTIFICATION</scope>
    <source>
        <strain evidence="2">KR3021</strain>
    </source>
</reference>
<dbReference type="Proteomes" id="UP000095286">
    <property type="component" value="Unplaced"/>
</dbReference>
<protein>
    <submittedName>
        <fullName evidence="2">CX domain-containing protein</fullName>
    </submittedName>
</protein>
<organism evidence="1 2">
    <name type="scientific">Rhabditophanes sp. KR3021</name>
    <dbReference type="NCBI Taxonomy" id="114890"/>
    <lineage>
        <taxon>Eukaryota</taxon>
        <taxon>Metazoa</taxon>
        <taxon>Ecdysozoa</taxon>
        <taxon>Nematoda</taxon>
        <taxon>Chromadorea</taxon>
        <taxon>Rhabditida</taxon>
        <taxon>Tylenchina</taxon>
        <taxon>Panagrolaimomorpha</taxon>
        <taxon>Strongyloidoidea</taxon>
        <taxon>Alloionematidae</taxon>
        <taxon>Rhabditophanes</taxon>
    </lineage>
</organism>
<proteinExistence type="predicted"/>
<evidence type="ECO:0000313" key="2">
    <source>
        <dbReference type="WBParaSite" id="RSKR_0000249250.1"/>
    </source>
</evidence>
<dbReference type="WBParaSite" id="RSKR_0000249250.1">
    <property type="protein sequence ID" value="RSKR_0000249250.1"/>
    <property type="gene ID" value="RSKR_0000249250"/>
</dbReference>